<gene>
    <name evidence="1" type="ORF">Scep_004705</name>
</gene>
<accession>A0AAP0KT64</accession>
<dbReference type="AlphaFoldDB" id="A0AAP0KT64"/>
<name>A0AAP0KT64_9MAGN</name>
<dbReference type="Proteomes" id="UP001419268">
    <property type="component" value="Unassembled WGS sequence"/>
</dbReference>
<comment type="caution">
    <text evidence="1">The sequence shown here is derived from an EMBL/GenBank/DDBJ whole genome shotgun (WGS) entry which is preliminary data.</text>
</comment>
<organism evidence="1 2">
    <name type="scientific">Stephania cephalantha</name>
    <dbReference type="NCBI Taxonomy" id="152367"/>
    <lineage>
        <taxon>Eukaryota</taxon>
        <taxon>Viridiplantae</taxon>
        <taxon>Streptophyta</taxon>
        <taxon>Embryophyta</taxon>
        <taxon>Tracheophyta</taxon>
        <taxon>Spermatophyta</taxon>
        <taxon>Magnoliopsida</taxon>
        <taxon>Ranunculales</taxon>
        <taxon>Menispermaceae</taxon>
        <taxon>Menispermoideae</taxon>
        <taxon>Cissampelideae</taxon>
        <taxon>Stephania</taxon>
    </lineage>
</organism>
<evidence type="ECO:0000313" key="2">
    <source>
        <dbReference type="Proteomes" id="UP001419268"/>
    </source>
</evidence>
<reference evidence="1 2" key="1">
    <citation type="submission" date="2024-01" db="EMBL/GenBank/DDBJ databases">
        <title>Genome assemblies of Stephania.</title>
        <authorList>
            <person name="Yang L."/>
        </authorList>
    </citation>
    <scope>NUCLEOTIDE SEQUENCE [LARGE SCALE GENOMIC DNA]</scope>
    <source>
        <strain evidence="1">JXDWG</strain>
        <tissue evidence="1">Leaf</tissue>
    </source>
</reference>
<sequence>MRRLPPWHLRLRIREALRHPAESRPPHHQVAWRHRPSPTRHRKDLYVALTVCQMVDTSSRVCCLAISSFFSFLSIKAFDAFIGADFLGRFTRYVQKVSEAQGSRLRDGFQLIHLGLIVLDMARKKTDVSRQQVFGVSSRIERVVGTLNTRGERKPQIALYRKEKQKATEKKGARACSHKGVGVQDEASQAHQWDLCIGRDEILVGVDRYLFRGVGPV</sequence>
<protein>
    <submittedName>
        <fullName evidence="1">Uncharacterized protein</fullName>
    </submittedName>
</protein>
<dbReference type="EMBL" id="JBBNAG010000002">
    <property type="protein sequence ID" value="KAK9158131.1"/>
    <property type="molecule type" value="Genomic_DNA"/>
</dbReference>
<proteinExistence type="predicted"/>
<evidence type="ECO:0000313" key="1">
    <source>
        <dbReference type="EMBL" id="KAK9158131.1"/>
    </source>
</evidence>
<keyword evidence="2" id="KW-1185">Reference proteome</keyword>